<dbReference type="AlphaFoldDB" id="A0A7C3EX63"/>
<accession>A0A7C3EX63</accession>
<gene>
    <name evidence="5" type="ORF">ENS19_07005</name>
</gene>
<dbReference type="PANTHER" id="PTHR43866:SF4">
    <property type="entry name" value="MALONATE-SEMIALDEHYDE DEHYDROGENASE"/>
    <property type="match status" value="1"/>
</dbReference>
<dbReference type="PANTHER" id="PTHR43866">
    <property type="entry name" value="MALONATE-SEMIALDEHYDE DEHYDROGENASE"/>
    <property type="match status" value="1"/>
</dbReference>
<dbReference type="InterPro" id="IPR010061">
    <property type="entry name" value="MeMal-semiAld_DH"/>
</dbReference>
<keyword evidence="2" id="KW-0560">Oxidoreductase</keyword>
<evidence type="ECO:0000256" key="3">
    <source>
        <dbReference type="ARBA" id="ARBA00023027"/>
    </source>
</evidence>
<dbReference type="FunFam" id="3.40.605.10:FF:000003">
    <property type="entry name" value="Methylmalonate-semialdehyde dehydrogenase [acylating]"/>
    <property type="match status" value="1"/>
</dbReference>
<dbReference type="SUPFAM" id="SSF53720">
    <property type="entry name" value="ALDH-like"/>
    <property type="match status" value="1"/>
</dbReference>
<organism evidence="5">
    <name type="scientific">Candidatus Methanomethylicus mesodigestus</name>
    <dbReference type="NCBI Taxonomy" id="1867258"/>
    <lineage>
        <taxon>Archaea</taxon>
        <taxon>Thermoproteota</taxon>
        <taxon>Methanosuratincolia</taxon>
        <taxon>Candidatus Methanomethylicales</taxon>
        <taxon>Candidatus Methanomethylicaceae</taxon>
        <taxon>Candidatus Methanomethylicus</taxon>
    </lineage>
</organism>
<evidence type="ECO:0000256" key="1">
    <source>
        <dbReference type="ARBA" id="ARBA00013048"/>
    </source>
</evidence>
<dbReference type="Pfam" id="PF00171">
    <property type="entry name" value="Aldedh"/>
    <property type="match status" value="1"/>
</dbReference>
<dbReference type="GO" id="GO:0006210">
    <property type="term" value="P:thymine catabolic process"/>
    <property type="evidence" value="ECO:0007669"/>
    <property type="project" value="TreeGrafter"/>
</dbReference>
<dbReference type="InterPro" id="IPR016163">
    <property type="entry name" value="Ald_DH_C"/>
</dbReference>
<comment type="caution">
    <text evidence="5">The sequence shown here is derived from an EMBL/GenBank/DDBJ whole genome shotgun (WGS) entry which is preliminary data.</text>
</comment>
<dbReference type="EC" id="1.2.1.27" evidence="1"/>
<proteinExistence type="predicted"/>
<dbReference type="InterPro" id="IPR016161">
    <property type="entry name" value="Ald_DH/histidinol_DH"/>
</dbReference>
<protein>
    <recommendedName>
        <fullName evidence="1">methylmalonate-semialdehyde dehydrogenase (CoA acylating)</fullName>
        <ecNumber evidence="1">1.2.1.27</ecNumber>
    </recommendedName>
</protein>
<dbReference type="EMBL" id="DSTX01000011">
    <property type="protein sequence ID" value="HFK21003.1"/>
    <property type="molecule type" value="Genomic_DNA"/>
</dbReference>
<dbReference type="NCBIfam" id="TIGR01722">
    <property type="entry name" value="MMSDH"/>
    <property type="match status" value="1"/>
</dbReference>
<dbReference type="Gene3D" id="3.40.605.10">
    <property type="entry name" value="Aldehyde Dehydrogenase, Chain A, domain 1"/>
    <property type="match status" value="1"/>
</dbReference>
<dbReference type="GO" id="GO:0004491">
    <property type="term" value="F:methylmalonate-semialdehyde dehydrogenase (acylating, NAD) activity"/>
    <property type="evidence" value="ECO:0007669"/>
    <property type="project" value="UniProtKB-EC"/>
</dbReference>
<dbReference type="Gene3D" id="3.40.309.10">
    <property type="entry name" value="Aldehyde Dehydrogenase, Chain A, domain 2"/>
    <property type="match status" value="1"/>
</dbReference>
<reference evidence="5" key="1">
    <citation type="journal article" date="2020" name="mSystems">
        <title>Genome- and Community-Level Interaction Insights into Carbon Utilization and Element Cycling Functions of Hydrothermarchaeota in Hydrothermal Sediment.</title>
        <authorList>
            <person name="Zhou Z."/>
            <person name="Liu Y."/>
            <person name="Xu W."/>
            <person name="Pan J."/>
            <person name="Luo Z.H."/>
            <person name="Li M."/>
        </authorList>
    </citation>
    <scope>NUCLEOTIDE SEQUENCE [LARGE SCALE GENOMIC DNA]</scope>
    <source>
        <strain evidence="5">SpSt-468</strain>
    </source>
</reference>
<keyword evidence="3" id="KW-0520">NAD</keyword>
<feature type="domain" description="Aldehyde dehydrogenase" evidence="4">
    <location>
        <begin position="17"/>
        <end position="481"/>
    </location>
</feature>
<evidence type="ECO:0000259" key="4">
    <source>
        <dbReference type="Pfam" id="PF00171"/>
    </source>
</evidence>
<name>A0A7C3EX63_9CREN</name>
<dbReference type="FunFam" id="3.40.309.10:FF:000002">
    <property type="entry name" value="Methylmalonate-semialdehyde dehydrogenase (Acylating)"/>
    <property type="match status" value="1"/>
</dbReference>
<dbReference type="InterPro" id="IPR015590">
    <property type="entry name" value="Aldehyde_DH_dom"/>
</dbReference>
<dbReference type="InterPro" id="IPR016162">
    <property type="entry name" value="Ald_DH_N"/>
</dbReference>
<evidence type="ECO:0000313" key="5">
    <source>
        <dbReference type="EMBL" id="HFK21003.1"/>
    </source>
</evidence>
<sequence length="487" mass="53219">MVECGLEVLKNYINGEWVPSSGTKTLDVVNPATLELLAKVPLSTKEDVDAAVKAAKEAFWEWRCTPPLTRSRYLFEYRNLLDQNFERIAETIVKEHGKTLDEARGDIKRGIETVELACGVPSLMLGTIEEDAAKEIDEACVKEPLGVCVGLTPYNFPAMIPLWFLPMAIACGNTFILKPSSQVPITAKILVELAEEAGFPPGVVNLLHGSRDVSNTLLESPDVKAVSFVGSSPVAKHIYTKSAQNGKRAQCQGQAKNFIIVMPDANIEKTVSALITSVCGCAGQRCLAGEVIVPVGDIYEPLRDAYVEAARKLRVGYGLDPETQMGPLASKEQCEKVKWYIQKGVEEGAKLLLDGRQLKVEKYPNGFFVGPTVFDDVKPGMTIFKEEIFGPVACISRAETLDEAIKMANTSIYGNAASIFTSSGKAAREFAYRIEAGNVGINIGVPAPIAFFPFAGWKDSFYGDLHGQAKEGIDFYTQDKVLITRWF</sequence>
<evidence type="ECO:0000256" key="2">
    <source>
        <dbReference type="ARBA" id="ARBA00023002"/>
    </source>
</evidence>
<dbReference type="GO" id="GO:0006574">
    <property type="term" value="P:L-valine catabolic process"/>
    <property type="evidence" value="ECO:0007669"/>
    <property type="project" value="TreeGrafter"/>
</dbReference>
<dbReference type="CDD" id="cd07085">
    <property type="entry name" value="ALDH_F6_MMSDH"/>
    <property type="match status" value="1"/>
</dbReference>